<evidence type="ECO:0000313" key="3">
    <source>
        <dbReference type="EMBL" id="ESK87185.1"/>
    </source>
</evidence>
<organism evidence="3 4">
    <name type="scientific">Moniliophthora roreri (strain MCA 2997)</name>
    <name type="common">Cocoa frosty pod rot fungus</name>
    <name type="synonym">Crinipellis roreri</name>
    <dbReference type="NCBI Taxonomy" id="1381753"/>
    <lineage>
        <taxon>Eukaryota</taxon>
        <taxon>Fungi</taxon>
        <taxon>Dikarya</taxon>
        <taxon>Basidiomycota</taxon>
        <taxon>Agaricomycotina</taxon>
        <taxon>Agaricomycetes</taxon>
        <taxon>Agaricomycetidae</taxon>
        <taxon>Agaricales</taxon>
        <taxon>Marasmiineae</taxon>
        <taxon>Marasmiaceae</taxon>
        <taxon>Moniliophthora</taxon>
    </lineage>
</organism>
<evidence type="ECO:0000256" key="1">
    <source>
        <dbReference type="SAM" id="SignalP"/>
    </source>
</evidence>
<dbReference type="Pfam" id="PF24764">
    <property type="entry name" value="rva_4"/>
    <property type="match status" value="1"/>
</dbReference>
<reference evidence="3 4" key="1">
    <citation type="journal article" date="2014" name="BMC Genomics">
        <title>Genome and secretome analysis of the hemibiotrophic fungal pathogen, Moniliophthora roreri, which causes frosty pod rot disease of cacao: mechanisms of the biotrophic and necrotrophic phases.</title>
        <authorList>
            <person name="Meinhardt L.W."/>
            <person name="Costa G.G.L."/>
            <person name="Thomazella D.P.T."/>
            <person name="Teixeira P.J.P.L."/>
            <person name="Carazzolle M.F."/>
            <person name="Schuster S.C."/>
            <person name="Carlson J.E."/>
            <person name="Guiltinan M.J."/>
            <person name="Mieczkowski P."/>
            <person name="Farmer A."/>
            <person name="Ramaraj T."/>
            <person name="Crozier J."/>
            <person name="Davis R.E."/>
            <person name="Shao J."/>
            <person name="Melnick R.L."/>
            <person name="Pereira G.A.G."/>
            <person name="Bailey B.A."/>
        </authorList>
    </citation>
    <scope>NUCLEOTIDE SEQUENCE [LARGE SCALE GENOMIC DNA]</scope>
    <source>
        <strain evidence="3 4">MCA 2997</strain>
    </source>
</reference>
<dbReference type="PANTHER" id="PTHR46177">
    <property type="entry name" value="INTEGRASE CATALYTIC DOMAIN-CONTAINING PROTEIN"/>
    <property type="match status" value="1"/>
</dbReference>
<dbReference type="KEGG" id="mrr:Moror_5856"/>
<proteinExistence type="predicted"/>
<feature type="signal peptide" evidence="1">
    <location>
        <begin position="1"/>
        <end position="23"/>
    </location>
</feature>
<dbReference type="InterPro" id="IPR058913">
    <property type="entry name" value="Integrase_dom_put"/>
</dbReference>
<dbReference type="AlphaFoldDB" id="V2X423"/>
<keyword evidence="4" id="KW-1185">Reference proteome</keyword>
<dbReference type="HOGENOM" id="CLU_039761_0_0_1"/>
<dbReference type="OrthoDB" id="6017046at2759"/>
<protein>
    <recommendedName>
        <fullName evidence="2">Integrase core domain-containing protein</fullName>
    </recommendedName>
</protein>
<sequence length="386" mass="43303">MTSLPQLNVPALLVMLNPAGVNGSNNGTRPSDDVLGPYLHSLANCGLKLQDRFLYLEKDFGYIIKLTKLKKHNREFGVGTVCKPPPMALATTAVCAAVAEDPAARNGPSTIQNEIHRSQNIFIPQDTCWQIMLKSFSHGAKMRFPGKQKPRPLQGKLQRGDGPFHEVHCDGHEKLNQQALCMGEVSIDQYRMRDHSSGRILSQVVVPNAQCSSTVAHIYLDYIEKYGMVFLQVTVDGGSETGEMYACHRALREKYFPGNTQPSSVALKSVHNIIIESSWGQWLKFGGDSLHETIEHGKTSGYFVQDNNIHVNLFHWLWSKIVQKRVDEFVDHWDNHLTRRHSVSNLSSGVSPRMVFDFPAHFGMRMCGQKVSQEDINELQATIPKP</sequence>
<dbReference type="EMBL" id="AWSO01000823">
    <property type="protein sequence ID" value="ESK87185.1"/>
    <property type="molecule type" value="Genomic_DNA"/>
</dbReference>
<name>V2X423_MONRO</name>
<comment type="caution">
    <text evidence="3">The sequence shown here is derived from an EMBL/GenBank/DDBJ whole genome shotgun (WGS) entry which is preliminary data.</text>
</comment>
<feature type="chain" id="PRO_5004711166" description="Integrase core domain-containing protein" evidence="1">
    <location>
        <begin position="24"/>
        <end position="386"/>
    </location>
</feature>
<evidence type="ECO:0000259" key="2">
    <source>
        <dbReference type="Pfam" id="PF24764"/>
    </source>
</evidence>
<dbReference type="Proteomes" id="UP000017559">
    <property type="component" value="Unassembled WGS sequence"/>
</dbReference>
<dbReference type="PANTHER" id="PTHR46177:SF1">
    <property type="entry name" value="INTEGRASE CATALYTIC DOMAIN-CONTAINING PROTEIN"/>
    <property type="match status" value="1"/>
</dbReference>
<keyword evidence="1" id="KW-0732">Signal</keyword>
<gene>
    <name evidence="3" type="ORF">Moror_5856</name>
</gene>
<feature type="domain" description="Integrase core" evidence="2">
    <location>
        <begin position="168"/>
        <end position="339"/>
    </location>
</feature>
<evidence type="ECO:0000313" key="4">
    <source>
        <dbReference type="Proteomes" id="UP000017559"/>
    </source>
</evidence>
<accession>V2X423</accession>